<reference evidence="1 2" key="1">
    <citation type="journal article" date="2015" name="Microbiome">
        <title>Genomic resolution of linkages in carbon, nitrogen, and sulfur cycling among widespread estuary sediment bacteria.</title>
        <authorList>
            <person name="Baker B.J."/>
            <person name="Lazar C.S."/>
            <person name="Teske A.P."/>
            <person name="Dick G.J."/>
        </authorList>
    </citation>
    <scope>NUCLEOTIDE SEQUENCE [LARGE SCALE GENOMIC DNA]</scope>
    <source>
        <strain evidence="1">DG_78</strain>
    </source>
</reference>
<dbReference type="Pfam" id="PF08309">
    <property type="entry name" value="LVIVD"/>
    <property type="match status" value="1"/>
</dbReference>
<name>A0A0S7YBL0_UNCT6</name>
<evidence type="ECO:0000313" key="2">
    <source>
        <dbReference type="Proteomes" id="UP000051012"/>
    </source>
</evidence>
<dbReference type="EMBL" id="LJNI01000109">
    <property type="protein sequence ID" value="KPJ71978.1"/>
    <property type="molecule type" value="Genomic_DNA"/>
</dbReference>
<dbReference type="Proteomes" id="UP000051012">
    <property type="component" value="Unassembled WGS sequence"/>
</dbReference>
<organism evidence="1 2">
    <name type="scientific">candidate division TA06 bacterium DG_78</name>
    <dbReference type="NCBI Taxonomy" id="1703772"/>
    <lineage>
        <taxon>Bacteria</taxon>
        <taxon>Bacteria division TA06</taxon>
    </lineage>
</organism>
<evidence type="ECO:0000313" key="1">
    <source>
        <dbReference type="EMBL" id="KPJ71978.1"/>
    </source>
</evidence>
<gene>
    <name evidence="1" type="ORF">AMJ52_07845</name>
</gene>
<dbReference type="SUPFAM" id="SSF101908">
    <property type="entry name" value="Putative isomerase YbhE"/>
    <property type="match status" value="1"/>
</dbReference>
<comment type="caution">
    <text evidence="1">The sequence shown here is derived from an EMBL/GenBank/DDBJ whole genome shotgun (WGS) entry which is preliminary data.</text>
</comment>
<accession>A0A0S7YBL0</accession>
<sequence>MSCFKFEFESPYEDVNGIYVQLIKYYSNYSGQKLVIEGQYGYLLRKYIHTSRIEKYNFVDIDSIYSISDYVLATTNVDFEISQGYAYVVLPWSLDIINFEGTEPSFCGYILIPGGAHIIKLQGNNAYLGSDSSLYIVDVSDKTNPQIISSCNFSDEIECIAVDSQYAYILLVNYDFFIVNIQQPEEPGIIFQETIGGASLFALNGRYLYFNILYYNQIHTYEITDVGSIEYITALNLPYSLRFLYVGETYGLTSDIGSTYLLNLEYPAQPCVSEVLEGDDSYYGVVKGDYIYLLRPILKIFEIKEVQE</sequence>
<evidence type="ECO:0008006" key="3">
    <source>
        <dbReference type="Google" id="ProtNLM"/>
    </source>
</evidence>
<dbReference type="AlphaFoldDB" id="A0A0S7YBL0"/>
<proteinExistence type="predicted"/>
<protein>
    <recommendedName>
        <fullName evidence="3">LVIVD repeat protein</fullName>
    </recommendedName>
</protein>
<dbReference type="InterPro" id="IPR013211">
    <property type="entry name" value="LVIVD"/>
</dbReference>